<keyword evidence="1" id="KW-0677">Repeat</keyword>
<evidence type="ECO:0000313" key="4">
    <source>
        <dbReference type="Proteomes" id="UP001148614"/>
    </source>
</evidence>
<dbReference type="PROSITE" id="PS50837">
    <property type="entry name" value="NACHT"/>
    <property type="match status" value="1"/>
</dbReference>
<organism evidence="3 4">
    <name type="scientific">Xylaria arbuscula</name>
    <dbReference type="NCBI Taxonomy" id="114810"/>
    <lineage>
        <taxon>Eukaryota</taxon>
        <taxon>Fungi</taxon>
        <taxon>Dikarya</taxon>
        <taxon>Ascomycota</taxon>
        <taxon>Pezizomycotina</taxon>
        <taxon>Sordariomycetes</taxon>
        <taxon>Xylariomycetidae</taxon>
        <taxon>Xylariales</taxon>
        <taxon>Xylariaceae</taxon>
        <taxon>Xylaria</taxon>
    </lineage>
</organism>
<evidence type="ECO:0000256" key="1">
    <source>
        <dbReference type="ARBA" id="ARBA00022737"/>
    </source>
</evidence>
<dbReference type="PANTHER" id="PTHR10039">
    <property type="entry name" value="AMELOGENIN"/>
    <property type="match status" value="1"/>
</dbReference>
<dbReference type="Gene3D" id="3.40.50.300">
    <property type="entry name" value="P-loop containing nucleotide triphosphate hydrolases"/>
    <property type="match status" value="1"/>
</dbReference>
<dbReference type="InterPro" id="IPR007111">
    <property type="entry name" value="NACHT_NTPase"/>
</dbReference>
<sequence>MKVSLLRFRDFSHRFQVPISTEELNLDSVTKAERALAGFNEEQVSYELRRLFEVAVVQAEAPNELLDALRVMDPKSHFATSDVMQENTANEIYYALQRRDEYRDFLDWEKPECQLLWISGGHGQGKTKLFHGIIQDLYKRTDSPGVAFFFFSHDNHESNNAAAALRNLIYLIITRCTSLAQHLKNKMETTGKKQFDHPSGFLALSTLFFDMIQDEEFPKMYLIVDSLDECNHHRTEFTNLIIESVSVCSRIKWLVSGISNQEGSHSQHLALASDIHDSCTAMDNYIKDSVSVLARDNSFDDELEKIVTDRLCQLNIKNYLWVDIVCGMLKSKVPWRVEEFVAEVGTKRDLSDLFSLLHKIVDKKKEEHNYCIDVLLVMGAIYESLSIDELKKLMGWSPRIDMKIILHHCSGFLRLQGDTVSFRHESAREYTKHNILDPD</sequence>
<evidence type="ECO:0000313" key="3">
    <source>
        <dbReference type="EMBL" id="KAJ3566506.1"/>
    </source>
</evidence>
<proteinExistence type="predicted"/>
<dbReference type="AlphaFoldDB" id="A0A9W8NAL4"/>
<dbReference type="InterPro" id="IPR027417">
    <property type="entry name" value="P-loop_NTPase"/>
</dbReference>
<protein>
    <recommendedName>
        <fullName evidence="2">NACHT domain-containing protein</fullName>
    </recommendedName>
</protein>
<dbReference type="Pfam" id="PF24883">
    <property type="entry name" value="NPHP3_N"/>
    <property type="match status" value="1"/>
</dbReference>
<keyword evidence="4" id="KW-1185">Reference proteome</keyword>
<evidence type="ECO:0000259" key="2">
    <source>
        <dbReference type="PROSITE" id="PS50837"/>
    </source>
</evidence>
<gene>
    <name evidence="3" type="ORF">NPX13_g7104</name>
</gene>
<accession>A0A9W8NAL4</accession>
<dbReference type="PANTHER" id="PTHR10039:SF17">
    <property type="entry name" value="FUNGAL STAND N-TERMINAL GOODBYE DOMAIN-CONTAINING PROTEIN-RELATED"/>
    <property type="match status" value="1"/>
</dbReference>
<dbReference type="EMBL" id="JANPWZ010001350">
    <property type="protein sequence ID" value="KAJ3566506.1"/>
    <property type="molecule type" value="Genomic_DNA"/>
</dbReference>
<name>A0A9W8NAL4_9PEZI</name>
<dbReference type="VEuPathDB" id="FungiDB:F4678DRAFT_412746"/>
<dbReference type="Proteomes" id="UP001148614">
    <property type="component" value="Unassembled WGS sequence"/>
</dbReference>
<dbReference type="InterPro" id="IPR056884">
    <property type="entry name" value="NPHP3-like_N"/>
</dbReference>
<comment type="caution">
    <text evidence="3">The sequence shown here is derived from an EMBL/GenBank/DDBJ whole genome shotgun (WGS) entry which is preliminary data.</text>
</comment>
<reference evidence="3" key="1">
    <citation type="submission" date="2022-07" db="EMBL/GenBank/DDBJ databases">
        <title>Genome Sequence of Xylaria arbuscula.</title>
        <authorList>
            <person name="Buettner E."/>
        </authorList>
    </citation>
    <scope>NUCLEOTIDE SEQUENCE</scope>
    <source>
        <strain evidence="3">VT107</strain>
    </source>
</reference>
<feature type="domain" description="NACHT" evidence="2">
    <location>
        <begin position="114"/>
        <end position="229"/>
    </location>
</feature>